<proteinExistence type="predicted"/>
<reference evidence="1" key="2">
    <citation type="submission" date="2025-09" db="UniProtKB">
        <authorList>
            <consortium name="Ensembl"/>
        </authorList>
    </citation>
    <scope>IDENTIFICATION</scope>
</reference>
<dbReference type="AlphaFoldDB" id="A0A8C9IW28"/>
<accession>A0A8C9IW28</accession>
<protein>
    <submittedName>
        <fullName evidence="1">Uncharacterized protein</fullName>
    </submittedName>
</protein>
<organism evidence="1 2">
    <name type="scientific">Piliocolobus tephrosceles</name>
    <name type="common">Ugandan red Colobus</name>
    <dbReference type="NCBI Taxonomy" id="591936"/>
    <lineage>
        <taxon>Eukaryota</taxon>
        <taxon>Metazoa</taxon>
        <taxon>Chordata</taxon>
        <taxon>Craniata</taxon>
        <taxon>Vertebrata</taxon>
        <taxon>Euteleostomi</taxon>
        <taxon>Mammalia</taxon>
        <taxon>Eutheria</taxon>
        <taxon>Euarchontoglires</taxon>
        <taxon>Primates</taxon>
        <taxon>Haplorrhini</taxon>
        <taxon>Catarrhini</taxon>
        <taxon>Cercopithecidae</taxon>
        <taxon>Colobinae</taxon>
        <taxon>Piliocolobus</taxon>
    </lineage>
</organism>
<reference evidence="1" key="1">
    <citation type="submission" date="2025-08" db="UniProtKB">
        <authorList>
            <consortium name="Ensembl"/>
        </authorList>
    </citation>
    <scope>IDENTIFICATION</scope>
</reference>
<dbReference type="Proteomes" id="UP000694416">
    <property type="component" value="Unplaced"/>
</dbReference>
<evidence type="ECO:0000313" key="1">
    <source>
        <dbReference type="Ensembl" id="ENSPTEP00000036608.1"/>
    </source>
</evidence>
<evidence type="ECO:0000313" key="2">
    <source>
        <dbReference type="Proteomes" id="UP000694416"/>
    </source>
</evidence>
<sequence>MDSHSEIRLWGALLSSVKALPSKVFWESSPFQLMRKREYFGSVLEMVSGISSLALILLSPCEEVPSAMIRSFLRTPQPC</sequence>
<keyword evidence="2" id="KW-1185">Reference proteome</keyword>
<name>A0A8C9IW28_9PRIM</name>
<dbReference type="Ensembl" id="ENSPTET00000049634.1">
    <property type="protein sequence ID" value="ENSPTEP00000036608.1"/>
    <property type="gene ID" value="ENSPTEG00000034368.1"/>
</dbReference>